<dbReference type="InterPro" id="IPR007497">
    <property type="entry name" value="SIMPL/DUF541"/>
</dbReference>
<evidence type="ECO:0000256" key="1">
    <source>
        <dbReference type="SAM" id="SignalP"/>
    </source>
</evidence>
<feature type="chain" id="PRO_5031312469" evidence="1">
    <location>
        <begin position="23"/>
        <end position="280"/>
    </location>
</feature>
<accession>A0A7X6BMU7</accession>
<comment type="caution">
    <text evidence="2">The sequence shown here is derived from an EMBL/GenBank/DDBJ whole genome shotgun (WGS) entry which is preliminary data.</text>
</comment>
<protein>
    <submittedName>
        <fullName evidence="2">Uncharacterized protein YggE</fullName>
    </submittedName>
</protein>
<keyword evidence="1" id="KW-0732">Signal</keyword>
<dbReference type="Pfam" id="PF04402">
    <property type="entry name" value="SIMPL"/>
    <property type="match status" value="1"/>
</dbReference>
<evidence type="ECO:0000313" key="2">
    <source>
        <dbReference type="EMBL" id="NJC41453.1"/>
    </source>
</evidence>
<reference evidence="2 3" key="1">
    <citation type="submission" date="2020-03" db="EMBL/GenBank/DDBJ databases">
        <title>Genomic Encyclopedia of Type Strains, Phase IV (KMG-IV): sequencing the most valuable type-strain genomes for metagenomic binning, comparative biology and taxonomic classification.</title>
        <authorList>
            <person name="Goeker M."/>
        </authorList>
    </citation>
    <scope>NUCLEOTIDE SEQUENCE [LARGE SCALE GENOMIC DNA]</scope>
    <source>
        <strain evidence="2 3">DSM 4736</strain>
    </source>
</reference>
<sequence length="280" mass="28578">MNRTAVVAAAALVLAMPGAAPAAAQDFVGPVAAAVDQFGQGMAESMTGGPGLFVTAQGEAAMPAASAVPMTITIKGTGKTAVEAVADRNAQLERVRGVANRFDVAIDVGATNYSIAEADAWTMDSPMADVDWSAIEAGGETNSDAAMVAAAVDAPGDTRTVTASVQVKLDRPNESRLPGFVDALVEAGVTNLDDSLNGVNFGAMAPFISLLGLDGGRDPGEAVWNQASADGVRKARAQAETIAEASGRRLGPVRYVSVLMRSHDGENALVSVAVRFGFED</sequence>
<dbReference type="Proteomes" id="UP000587415">
    <property type="component" value="Unassembled WGS sequence"/>
</dbReference>
<evidence type="ECO:0000313" key="3">
    <source>
        <dbReference type="Proteomes" id="UP000587415"/>
    </source>
</evidence>
<name>A0A7X6BMU7_9CAUL</name>
<gene>
    <name evidence="2" type="ORF">GGQ87_001711</name>
</gene>
<proteinExistence type="predicted"/>
<dbReference type="AlphaFoldDB" id="A0A7X6BMU7"/>
<dbReference type="RefSeq" id="WP_168046578.1">
    <property type="nucleotide sequence ID" value="NZ_JAATJM010000001.1"/>
</dbReference>
<feature type="signal peptide" evidence="1">
    <location>
        <begin position="1"/>
        <end position="22"/>
    </location>
</feature>
<dbReference type="EMBL" id="JAATJM010000001">
    <property type="protein sequence ID" value="NJC41453.1"/>
    <property type="molecule type" value="Genomic_DNA"/>
</dbReference>
<keyword evidence="3" id="KW-1185">Reference proteome</keyword>
<organism evidence="2 3">
    <name type="scientific">Brevundimonas alba</name>
    <dbReference type="NCBI Taxonomy" id="74314"/>
    <lineage>
        <taxon>Bacteria</taxon>
        <taxon>Pseudomonadati</taxon>
        <taxon>Pseudomonadota</taxon>
        <taxon>Alphaproteobacteria</taxon>
        <taxon>Caulobacterales</taxon>
        <taxon>Caulobacteraceae</taxon>
        <taxon>Brevundimonas</taxon>
    </lineage>
</organism>